<dbReference type="Proteomes" id="UP000799771">
    <property type="component" value="Unassembled WGS sequence"/>
</dbReference>
<gene>
    <name evidence="1" type="ORF">P153DRAFT_412635</name>
</gene>
<organism evidence="1 2">
    <name type="scientific">Dothidotthia symphoricarpi CBS 119687</name>
    <dbReference type="NCBI Taxonomy" id="1392245"/>
    <lineage>
        <taxon>Eukaryota</taxon>
        <taxon>Fungi</taxon>
        <taxon>Dikarya</taxon>
        <taxon>Ascomycota</taxon>
        <taxon>Pezizomycotina</taxon>
        <taxon>Dothideomycetes</taxon>
        <taxon>Pleosporomycetidae</taxon>
        <taxon>Pleosporales</taxon>
        <taxon>Dothidotthiaceae</taxon>
        <taxon>Dothidotthia</taxon>
    </lineage>
</organism>
<sequence>MVFPSPPSSHQRQSAGRRLLLLQLIQGAWPSHCLDVRTARRPEPPDYSHQSFLPCRVARPRLATARRHGHFRARNGTCSHHSSHYLRWLRKGSCTRDCTVGCLLITLSPAP</sequence>
<dbReference type="EMBL" id="ML977524">
    <property type="protein sequence ID" value="KAF2123612.1"/>
    <property type="molecule type" value="Genomic_DNA"/>
</dbReference>
<evidence type="ECO:0000313" key="2">
    <source>
        <dbReference type="Proteomes" id="UP000799771"/>
    </source>
</evidence>
<protein>
    <submittedName>
        <fullName evidence="1">Uncharacterized protein</fullName>
    </submittedName>
</protein>
<reference evidence="1" key="1">
    <citation type="journal article" date="2020" name="Stud. Mycol.">
        <title>101 Dothideomycetes genomes: a test case for predicting lifestyles and emergence of pathogens.</title>
        <authorList>
            <person name="Haridas S."/>
            <person name="Albert R."/>
            <person name="Binder M."/>
            <person name="Bloem J."/>
            <person name="Labutti K."/>
            <person name="Salamov A."/>
            <person name="Andreopoulos B."/>
            <person name="Baker S."/>
            <person name="Barry K."/>
            <person name="Bills G."/>
            <person name="Bluhm B."/>
            <person name="Cannon C."/>
            <person name="Castanera R."/>
            <person name="Culley D."/>
            <person name="Daum C."/>
            <person name="Ezra D."/>
            <person name="Gonzalez J."/>
            <person name="Henrissat B."/>
            <person name="Kuo A."/>
            <person name="Liang C."/>
            <person name="Lipzen A."/>
            <person name="Lutzoni F."/>
            <person name="Magnuson J."/>
            <person name="Mondo S."/>
            <person name="Nolan M."/>
            <person name="Ohm R."/>
            <person name="Pangilinan J."/>
            <person name="Park H.-J."/>
            <person name="Ramirez L."/>
            <person name="Alfaro M."/>
            <person name="Sun H."/>
            <person name="Tritt A."/>
            <person name="Yoshinaga Y."/>
            <person name="Zwiers L.-H."/>
            <person name="Turgeon B."/>
            <person name="Goodwin S."/>
            <person name="Spatafora J."/>
            <person name="Crous P."/>
            <person name="Grigoriev I."/>
        </authorList>
    </citation>
    <scope>NUCLEOTIDE SEQUENCE</scope>
    <source>
        <strain evidence="1">CBS 119687</strain>
    </source>
</reference>
<dbReference type="AlphaFoldDB" id="A0A6A5ZV70"/>
<keyword evidence="2" id="KW-1185">Reference proteome</keyword>
<accession>A0A6A5ZV70</accession>
<dbReference type="RefSeq" id="XP_033518006.1">
    <property type="nucleotide sequence ID" value="XM_033672112.1"/>
</dbReference>
<proteinExistence type="predicted"/>
<evidence type="ECO:0000313" key="1">
    <source>
        <dbReference type="EMBL" id="KAF2123612.1"/>
    </source>
</evidence>
<dbReference type="GeneID" id="54412544"/>
<name>A0A6A5ZV70_9PLEO</name>